<dbReference type="Proteomes" id="UP000016932">
    <property type="component" value="Unassembled WGS sequence"/>
</dbReference>
<sequence>MRSSRHAPPNSGLQFRTSVDANRFLGSSQQKSNANDWLQRKSNADTNQLHGKNQLLVSIYTWYLIALPFPRQPFRMKESLPVRIVRWLLNKSPFLHLKPHIHVDRSTRDLDVSFSGSAKIKITVRRHVQSSSVCFPQDVSQGAIVGVEAQAPDMSGSMRMRVAPDRRRESVSDLLPLCVFHTPELEIHQMLARHESHDDVGDVASRHRSTSILHDGLPCNEMREAWRLGIGERLQSLELVFGMLAGARDGRRQAACQDGWSSGRGGSYCMATHHEERIGASLIRRIRLYPPAYSVIGRTRSKAAPSSGKSTMRSNSLSASSRVRPWFILVGLDGIHVAAMEFVGGVLCGDVAGSDEWRSGGISNDGYSRPGGKVFDRYTSRNEAFDQFPSILAPALSITHKLLY</sequence>
<reference evidence="1 2" key="1">
    <citation type="journal article" date="2012" name="PLoS Pathog.">
        <title>Diverse lifestyles and strategies of plant pathogenesis encoded in the genomes of eighteen Dothideomycetes fungi.</title>
        <authorList>
            <person name="Ohm R.A."/>
            <person name="Feau N."/>
            <person name="Henrissat B."/>
            <person name="Schoch C.L."/>
            <person name="Horwitz B.A."/>
            <person name="Barry K.W."/>
            <person name="Condon B.J."/>
            <person name="Copeland A.C."/>
            <person name="Dhillon B."/>
            <person name="Glaser F."/>
            <person name="Hesse C.N."/>
            <person name="Kosti I."/>
            <person name="LaButti K."/>
            <person name="Lindquist E.A."/>
            <person name="Lucas S."/>
            <person name="Salamov A.A."/>
            <person name="Bradshaw R.E."/>
            <person name="Ciuffetti L."/>
            <person name="Hamelin R.C."/>
            <person name="Kema G.H.J."/>
            <person name="Lawrence C."/>
            <person name="Scott J.A."/>
            <person name="Spatafora J.W."/>
            <person name="Turgeon B.G."/>
            <person name="de Wit P.J.G.M."/>
            <person name="Zhong S."/>
            <person name="Goodwin S.B."/>
            <person name="Grigoriev I.V."/>
        </authorList>
    </citation>
    <scope>NUCLEOTIDE SEQUENCE [LARGE SCALE GENOMIC DNA]</scope>
    <source>
        <strain evidence="1 2">CIRAD86</strain>
    </source>
</reference>
<organism evidence="1 2">
    <name type="scientific">Pseudocercospora fijiensis (strain CIRAD86)</name>
    <name type="common">Black leaf streak disease fungus</name>
    <name type="synonym">Mycosphaerella fijiensis</name>
    <dbReference type="NCBI Taxonomy" id="383855"/>
    <lineage>
        <taxon>Eukaryota</taxon>
        <taxon>Fungi</taxon>
        <taxon>Dikarya</taxon>
        <taxon>Ascomycota</taxon>
        <taxon>Pezizomycotina</taxon>
        <taxon>Dothideomycetes</taxon>
        <taxon>Dothideomycetidae</taxon>
        <taxon>Mycosphaerellales</taxon>
        <taxon>Mycosphaerellaceae</taxon>
        <taxon>Pseudocercospora</taxon>
    </lineage>
</organism>
<dbReference type="VEuPathDB" id="FungiDB:MYCFIDRAFT_208634"/>
<name>M2ZNK4_PSEFD</name>
<dbReference type="EMBL" id="KB446561">
    <property type="protein sequence ID" value="EME80674.1"/>
    <property type="molecule type" value="Genomic_DNA"/>
</dbReference>
<accession>M2ZNK4</accession>
<evidence type="ECO:0000313" key="1">
    <source>
        <dbReference type="EMBL" id="EME80674.1"/>
    </source>
</evidence>
<gene>
    <name evidence="1" type="ORF">MYCFIDRAFT_208634</name>
</gene>
<dbReference type="KEGG" id="pfj:MYCFIDRAFT_208634"/>
<dbReference type="GeneID" id="19336700"/>
<proteinExistence type="predicted"/>
<evidence type="ECO:0000313" key="2">
    <source>
        <dbReference type="Proteomes" id="UP000016932"/>
    </source>
</evidence>
<dbReference type="RefSeq" id="XP_007929558.1">
    <property type="nucleotide sequence ID" value="XM_007931367.1"/>
</dbReference>
<dbReference type="HOGENOM" id="CLU_681732_0_0_1"/>
<protein>
    <submittedName>
        <fullName evidence="1">Uncharacterized protein</fullName>
    </submittedName>
</protein>
<keyword evidence="2" id="KW-1185">Reference proteome</keyword>
<dbReference type="AlphaFoldDB" id="M2ZNK4"/>